<dbReference type="RefSeq" id="XP_019619736.1">
    <property type="nucleotide sequence ID" value="XM_019764177.1"/>
</dbReference>
<accession>A0A6P4YR68</accession>
<gene>
    <name evidence="4" type="primary">LOC109466455</name>
</gene>
<name>A0A6P4YR68_BRABE</name>
<reference evidence="4" key="1">
    <citation type="submission" date="2025-08" db="UniProtKB">
        <authorList>
            <consortium name="RefSeq"/>
        </authorList>
    </citation>
    <scope>IDENTIFICATION</scope>
    <source>
        <tissue evidence="4">Gonad</tissue>
    </source>
</reference>
<feature type="region of interest" description="Disordered" evidence="1">
    <location>
        <begin position="662"/>
        <end position="794"/>
    </location>
</feature>
<feature type="compositionally biased region" description="Basic residues" evidence="1">
    <location>
        <begin position="763"/>
        <end position="779"/>
    </location>
</feature>
<dbReference type="CDD" id="cd14364">
    <property type="entry name" value="CUE_ASCC2"/>
    <property type="match status" value="1"/>
</dbReference>
<feature type="compositionally biased region" description="Basic and acidic residues" evidence="1">
    <location>
        <begin position="662"/>
        <end position="671"/>
    </location>
</feature>
<dbReference type="GO" id="GO:0006355">
    <property type="term" value="P:regulation of DNA-templated transcription"/>
    <property type="evidence" value="ECO:0007669"/>
    <property type="project" value="TreeGrafter"/>
</dbReference>
<dbReference type="InterPro" id="IPR009060">
    <property type="entry name" value="UBA-like_sf"/>
</dbReference>
<dbReference type="GeneID" id="109466455"/>
<evidence type="ECO:0000256" key="1">
    <source>
        <dbReference type="SAM" id="MobiDB-lite"/>
    </source>
</evidence>
<evidence type="ECO:0000313" key="3">
    <source>
        <dbReference type="Proteomes" id="UP000515135"/>
    </source>
</evidence>
<dbReference type="OrthoDB" id="5577209at2759"/>
<dbReference type="SUPFAM" id="SSF46934">
    <property type="entry name" value="UBA-like"/>
    <property type="match status" value="1"/>
</dbReference>
<dbReference type="AlphaFoldDB" id="A0A6P4YR68"/>
<evidence type="ECO:0000259" key="2">
    <source>
        <dbReference type="PROSITE" id="PS51140"/>
    </source>
</evidence>
<dbReference type="PANTHER" id="PTHR21494:SF0">
    <property type="entry name" value="ACTIVATING SIGNAL COINTEGRATOR 1 COMPLEX SUBUNIT 2"/>
    <property type="match status" value="1"/>
</dbReference>
<feature type="compositionally biased region" description="Basic and acidic residues" evidence="1">
    <location>
        <begin position="703"/>
        <end position="727"/>
    </location>
</feature>
<dbReference type="KEGG" id="bbel:109466455"/>
<dbReference type="SMART" id="SM00546">
    <property type="entry name" value="CUE"/>
    <property type="match status" value="1"/>
</dbReference>
<feature type="compositionally biased region" description="Acidic residues" evidence="1">
    <location>
        <begin position="690"/>
        <end position="699"/>
    </location>
</feature>
<protein>
    <submittedName>
        <fullName evidence="4">Activating signal cointegrator 1 complex subunit 2-like</fullName>
    </submittedName>
</protein>
<evidence type="ECO:0000313" key="4">
    <source>
        <dbReference type="RefSeq" id="XP_019619736.1"/>
    </source>
</evidence>
<dbReference type="InterPro" id="IPR003892">
    <property type="entry name" value="CUE"/>
</dbReference>
<feature type="domain" description="CUE" evidence="2">
    <location>
        <begin position="482"/>
        <end position="525"/>
    </location>
</feature>
<dbReference type="PROSITE" id="PS51140">
    <property type="entry name" value="CUE"/>
    <property type="match status" value="1"/>
</dbReference>
<dbReference type="Proteomes" id="UP000515135">
    <property type="component" value="Unplaced"/>
</dbReference>
<sequence>MSGKKSGPEPLDQQYVTVKDEFGTPQMVPVLHPRWVVEVNFLPYVAPPDPAALGEEERAGTLEEWLERALLLEQDLRWLLQQTHSKFWCQTIFDESLHSCLNAYLQNAPRSYDPPLDLPADLKQQEETLHRLFFMVFMRMATHKESKENFFTPKTFGDILYENFLFDVPKLMDLCVLYAGGNMAVLAKMVDNVFKQQPNYNNDLAEVGPTIFEVFDNIMQKCGLADEGGSVPQKLSERKAAPLQAMSVGEVQDILLYMRDSAVTLLVFLEAYPSGCRVFHQQNIVTRICSFYELVVPALEILLMDRISQETGKTSWSELDAVLSQARGMLVKLCHHIISTCCLQPILENSESLEAVLNYVEDYLHVMSAVLSERRFLHDLDCLFSVQEDIDLIHQACDSVDVTRTDFILGAVDQAYQSFGKDRRARGDGNGPNHAASWNGELKADGIGRTPVNRVQQEDLQDEAALDGLEGACAFPQPSGVEMDSLISAVRDLLPELGEGFIMACLEEYGYKVETVINDILEEKLPAKLQKLDRSMKRPAEKKKEEVVDTTLLSQRANVFAGDEFDVFSRDDIDMSKVFKGKREPKQVNTKKIMDEDKPDLSSLKEQYFNYGTYEKVPEEELNGPMAALHMVDDYDDEYDDTYDTNDVGEMDADSADEMIKENKAVEEYGREFVTPKILAGNQGRRGKDEEESEEEDAQEQGGPKDKKEDFVQDPAVLREKAAERAAYKAQRQGRRGQNRNQQEILKGQAKGQGQTKETAQSRRQKEKNKSSRANHNRRAMADRKMARGMGPLT</sequence>
<dbReference type="InterPro" id="IPR041800">
    <property type="entry name" value="ASCC2_CUE"/>
</dbReference>
<proteinExistence type="predicted"/>
<dbReference type="PANTHER" id="PTHR21494">
    <property type="entry name" value="ACTIVATING SIGNAL COINTEGRATOR 1 COMPLEX SUBUNIT 2 ASC-1 COMPLEX SUBUNIT P100"/>
    <property type="match status" value="1"/>
</dbReference>
<dbReference type="Pfam" id="PF02845">
    <property type="entry name" value="CUE"/>
    <property type="match status" value="1"/>
</dbReference>
<dbReference type="GO" id="GO:0043130">
    <property type="term" value="F:ubiquitin binding"/>
    <property type="evidence" value="ECO:0007669"/>
    <property type="project" value="InterPro"/>
</dbReference>
<keyword evidence="3" id="KW-1185">Reference proteome</keyword>
<dbReference type="Gene3D" id="1.10.8.10">
    <property type="entry name" value="DNA helicase RuvA subunit, C-terminal domain"/>
    <property type="match status" value="1"/>
</dbReference>
<organism evidence="3 4">
    <name type="scientific">Branchiostoma belcheri</name>
    <name type="common">Amphioxus</name>
    <dbReference type="NCBI Taxonomy" id="7741"/>
    <lineage>
        <taxon>Eukaryota</taxon>
        <taxon>Metazoa</taxon>
        <taxon>Chordata</taxon>
        <taxon>Cephalochordata</taxon>
        <taxon>Leptocardii</taxon>
        <taxon>Amphioxiformes</taxon>
        <taxon>Branchiostomatidae</taxon>
        <taxon>Branchiostoma</taxon>
    </lineage>
</organism>
<dbReference type="InterPro" id="IPR052586">
    <property type="entry name" value="ASCC2"/>
</dbReference>